<feature type="transmembrane region" description="Helical" evidence="1">
    <location>
        <begin position="442"/>
        <end position="460"/>
    </location>
</feature>
<dbReference type="InterPro" id="IPR051533">
    <property type="entry name" value="WaaL-like"/>
</dbReference>
<feature type="transmembrane region" description="Helical" evidence="1">
    <location>
        <begin position="262"/>
        <end position="280"/>
    </location>
</feature>
<dbReference type="Proteomes" id="UP000478417">
    <property type="component" value="Unassembled WGS sequence"/>
</dbReference>
<feature type="transmembrane region" description="Helical" evidence="1">
    <location>
        <begin position="107"/>
        <end position="126"/>
    </location>
</feature>
<evidence type="ECO:0000313" key="2">
    <source>
        <dbReference type="EMBL" id="NDV61305.1"/>
    </source>
</evidence>
<gene>
    <name evidence="2" type="ORF">G0Q06_02440</name>
</gene>
<keyword evidence="1" id="KW-0812">Transmembrane</keyword>
<accession>A0A6B2M0K7</accession>
<dbReference type="SUPFAM" id="SSF48452">
    <property type="entry name" value="TPR-like"/>
    <property type="match status" value="1"/>
</dbReference>
<dbReference type="RefSeq" id="WP_163962117.1">
    <property type="nucleotide sequence ID" value="NZ_JAAGNX010000001.1"/>
</dbReference>
<feature type="transmembrane region" description="Helical" evidence="1">
    <location>
        <begin position="138"/>
        <end position="160"/>
    </location>
</feature>
<feature type="transmembrane region" description="Helical" evidence="1">
    <location>
        <begin position="31"/>
        <end position="50"/>
    </location>
</feature>
<feature type="transmembrane region" description="Helical" evidence="1">
    <location>
        <begin position="238"/>
        <end position="257"/>
    </location>
</feature>
<feature type="transmembrane region" description="Helical" evidence="1">
    <location>
        <begin position="81"/>
        <end position="101"/>
    </location>
</feature>
<feature type="transmembrane region" description="Helical" evidence="1">
    <location>
        <begin position="418"/>
        <end position="436"/>
    </location>
</feature>
<comment type="caution">
    <text evidence="2">The sequence shown here is derived from an EMBL/GenBank/DDBJ whole genome shotgun (WGS) entry which is preliminary data.</text>
</comment>
<feature type="transmembrane region" description="Helical" evidence="1">
    <location>
        <begin position="347"/>
        <end position="371"/>
    </location>
</feature>
<protein>
    <submittedName>
        <fullName evidence="2">Uncharacterized protein</fullName>
    </submittedName>
</protein>
<feature type="transmembrane region" description="Helical" evidence="1">
    <location>
        <begin position="472"/>
        <end position="492"/>
    </location>
</feature>
<feature type="transmembrane region" description="Helical" evidence="1">
    <location>
        <begin position="188"/>
        <end position="207"/>
    </location>
</feature>
<dbReference type="AlphaFoldDB" id="A0A6B2M0K7"/>
<dbReference type="PANTHER" id="PTHR37422:SF23">
    <property type="entry name" value="TEICHURONIC ACID BIOSYNTHESIS PROTEIN TUAE"/>
    <property type="match status" value="1"/>
</dbReference>
<keyword evidence="3" id="KW-1185">Reference proteome</keyword>
<evidence type="ECO:0000313" key="3">
    <source>
        <dbReference type="Proteomes" id="UP000478417"/>
    </source>
</evidence>
<sequence>MPSHRHRNPIKRWLHKATESPLRMLEAVQHLLLGWILIMTLIGFGGFLAYGEPMSGVSLGLFILTALHAIITTLRREKKGLDWELLLPLPFILYALLSYQFLSPAPWSSALFLTVYVQAYALYFVIFNSIRGTRSGMWIFTICQLVAVAALMGAFFQYYLFPDWMVSLARDRNPAYLHGAGGFLMEPANMASLLLMFWPVCVLMAWAQRFSGPVRMLNGFYALAMFVGILLTTERQGLWIMLLICALLPFFMSKFWAVRRKIWMIGSMLLIACLPLFWFGTDMLQSRIVYLLEVPSNLLTEAGISSAWQLFLQNPVFGCGLGSFAFFWELTRPVGLAGSSLYSVSGYAGFLAELGLVGALLAGAPVLLLLYRAAGFWKAISFLTVNKDTQSRMARYPKNHPARAKLERANGRTPSVKVILGGLLLGIFAFLLSMGWDYSLNLPILLFLFVSIVAILAALSRRGHRNTVSSRVGIATGLIPVLLSAWALAFGAPKFYSQYSVYTADEELAYLLSDPDRIFLDPGSLTFVAGSYKEAVELNPRNALAWLGLGRAQLARIYADVWPSEELAAQARESLVNALSISPDLWEAHFQMARSLAILGENTDQIDGHLQSAYRLAPRRPEAPAFLGTLFLLRGSDPAEGLRLLEVALEMDPLYEPAVKAYRRMGSMQAGEGRQSQSGALSEALLAESFVLRDPGPERILGAGIMPAPAEILTTPEE</sequence>
<name>A0A6B2M0K7_9BACT</name>
<feature type="transmembrane region" description="Helical" evidence="1">
    <location>
        <begin position="214"/>
        <end position="232"/>
    </location>
</feature>
<proteinExistence type="predicted"/>
<feature type="transmembrane region" description="Helical" evidence="1">
    <location>
        <begin position="56"/>
        <end position="74"/>
    </location>
</feature>
<dbReference type="InterPro" id="IPR011990">
    <property type="entry name" value="TPR-like_helical_dom_sf"/>
</dbReference>
<keyword evidence="1" id="KW-1133">Transmembrane helix</keyword>
<evidence type="ECO:0000256" key="1">
    <source>
        <dbReference type="SAM" id="Phobius"/>
    </source>
</evidence>
<organism evidence="2 3">
    <name type="scientific">Oceanipulchritudo coccoides</name>
    <dbReference type="NCBI Taxonomy" id="2706888"/>
    <lineage>
        <taxon>Bacteria</taxon>
        <taxon>Pseudomonadati</taxon>
        <taxon>Verrucomicrobiota</taxon>
        <taxon>Opitutia</taxon>
        <taxon>Puniceicoccales</taxon>
        <taxon>Oceanipulchritudinaceae</taxon>
        <taxon>Oceanipulchritudo</taxon>
    </lineage>
</organism>
<keyword evidence="1" id="KW-0472">Membrane</keyword>
<dbReference type="EMBL" id="JAAGNX010000001">
    <property type="protein sequence ID" value="NDV61305.1"/>
    <property type="molecule type" value="Genomic_DNA"/>
</dbReference>
<dbReference type="Gene3D" id="1.25.40.10">
    <property type="entry name" value="Tetratricopeptide repeat domain"/>
    <property type="match status" value="1"/>
</dbReference>
<reference evidence="2 3" key="1">
    <citation type="submission" date="2020-02" db="EMBL/GenBank/DDBJ databases">
        <title>Albibacoteraceae fam. nov., the first described family within the subdivision 4 Verrucomicrobia.</title>
        <authorList>
            <person name="Xi F."/>
        </authorList>
    </citation>
    <scope>NUCLEOTIDE SEQUENCE [LARGE SCALE GENOMIC DNA]</scope>
    <source>
        <strain evidence="2 3">CK1056</strain>
    </source>
</reference>
<dbReference type="PANTHER" id="PTHR37422">
    <property type="entry name" value="TEICHURONIC ACID BIOSYNTHESIS PROTEIN TUAE"/>
    <property type="match status" value="1"/>
</dbReference>